<dbReference type="InterPro" id="IPR007474">
    <property type="entry name" value="ApaG_domain"/>
</dbReference>
<dbReference type="NCBIfam" id="NF003967">
    <property type="entry name" value="PRK05461.1"/>
    <property type="match status" value="1"/>
</dbReference>
<dbReference type="AlphaFoldDB" id="A0A553UKV3"/>
<keyword evidence="3" id="KW-1185">Reference proteome</keyword>
<dbReference type="InterPro" id="IPR036767">
    <property type="entry name" value="ApaG_sf"/>
</dbReference>
<reference evidence="2 3" key="1">
    <citation type="submission" date="2019-07" db="EMBL/GenBank/DDBJ databases">
        <title>Deinococcus detaillus sp. nov., isolated from humus soil in Antarctica.</title>
        <authorList>
            <person name="Zhang K."/>
        </authorList>
    </citation>
    <scope>NUCLEOTIDE SEQUENCE [LARGE SCALE GENOMIC DNA]</scope>
    <source>
        <strain evidence="2 3">H1</strain>
    </source>
</reference>
<name>A0A553UKV3_9DEIO</name>
<dbReference type="EMBL" id="VKDB01000026">
    <property type="protein sequence ID" value="TSA80834.1"/>
    <property type="molecule type" value="Genomic_DNA"/>
</dbReference>
<evidence type="ECO:0000259" key="1">
    <source>
        <dbReference type="PROSITE" id="PS51087"/>
    </source>
</evidence>
<evidence type="ECO:0000313" key="3">
    <source>
        <dbReference type="Proteomes" id="UP000316092"/>
    </source>
</evidence>
<proteinExistence type="predicted"/>
<sequence length="137" mass="15112">MSEFAERPLHVAAPEVRVSVTVQHLAAHSRAGRQVFSYLIRIENHAADSWQIMARHWQITDGSGRETQVEGEGVIGQQPIIAPGGVFVYDSFVTLEDVPGSMSGYYELQDAWGQTGRAPIPAFALAVPIDRLLRELN</sequence>
<dbReference type="OrthoDB" id="9795226at2"/>
<dbReference type="PROSITE" id="PS51087">
    <property type="entry name" value="APAG"/>
    <property type="match status" value="1"/>
</dbReference>
<dbReference type="PANTHER" id="PTHR14289">
    <property type="entry name" value="F-BOX ONLY PROTEIN 3"/>
    <property type="match status" value="1"/>
</dbReference>
<dbReference type="GO" id="GO:0070987">
    <property type="term" value="P:error-free translesion synthesis"/>
    <property type="evidence" value="ECO:0007669"/>
    <property type="project" value="TreeGrafter"/>
</dbReference>
<dbReference type="Proteomes" id="UP000316092">
    <property type="component" value="Unassembled WGS sequence"/>
</dbReference>
<evidence type="ECO:0000313" key="2">
    <source>
        <dbReference type="EMBL" id="TSA80834.1"/>
    </source>
</evidence>
<comment type="caution">
    <text evidence="2">The sequence shown here is derived from an EMBL/GenBank/DDBJ whole genome shotgun (WGS) entry which is preliminary data.</text>
</comment>
<feature type="domain" description="ApaG" evidence="1">
    <location>
        <begin position="10"/>
        <end position="132"/>
    </location>
</feature>
<accession>A0A553UKV3</accession>
<organism evidence="2 3">
    <name type="scientific">Deinococcus detaillensis</name>
    <dbReference type="NCBI Taxonomy" id="2592048"/>
    <lineage>
        <taxon>Bacteria</taxon>
        <taxon>Thermotogati</taxon>
        <taxon>Deinococcota</taxon>
        <taxon>Deinococci</taxon>
        <taxon>Deinococcales</taxon>
        <taxon>Deinococcaceae</taxon>
        <taxon>Deinococcus</taxon>
    </lineage>
</organism>
<protein>
    <submittedName>
        <fullName evidence="2">Co2+/Mg2+ efflux protein ApaG</fullName>
    </submittedName>
</protein>
<dbReference type="SUPFAM" id="SSF110069">
    <property type="entry name" value="ApaG-like"/>
    <property type="match status" value="1"/>
</dbReference>
<dbReference type="Gene3D" id="2.60.40.1470">
    <property type="entry name" value="ApaG domain"/>
    <property type="match status" value="1"/>
</dbReference>
<dbReference type="Pfam" id="PF04379">
    <property type="entry name" value="DUF525"/>
    <property type="match status" value="1"/>
</dbReference>
<dbReference type="PANTHER" id="PTHR14289:SF16">
    <property type="entry name" value="POLYMERASE DELTA-INTERACTING PROTEIN 2"/>
    <property type="match status" value="1"/>
</dbReference>
<gene>
    <name evidence="2" type="primary">apaG</name>
    <name evidence="2" type="ORF">FNU79_16010</name>
</gene>
<dbReference type="RefSeq" id="WP_143721796.1">
    <property type="nucleotide sequence ID" value="NZ_VKDB01000026.1"/>
</dbReference>